<dbReference type="Gene3D" id="3.90.550.10">
    <property type="entry name" value="Spore Coat Polysaccharide Biosynthesis Protein SpsA, Chain A"/>
    <property type="match status" value="1"/>
</dbReference>
<dbReference type="EMBL" id="JAAMOZ010000001">
    <property type="protein sequence ID" value="NIH55976.1"/>
    <property type="molecule type" value="Genomic_DNA"/>
</dbReference>
<accession>A0ABX0SH96</accession>
<dbReference type="RefSeq" id="WP_167164742.1">
    <property type="nucleotide sequence ID" value="NZ_BAAAOO010000002.1"/>
</dbReference>
<dbReference type="InterPro" id="IPR054566">
    <property type="entry name" value="ManC/GMP-like_b-helix"/>
</dbReference>
<dbReference type="SUPFAM" id="SSF53448">
    <property type="entry name" value="Nucleotide-diphospho-sugar transferases"/>
    <property type="match status" value="1"/>
</dbReference>
<keyword evidence="4" id="KW-1185">Reference proteome</keyword>
<dbReference type="CDD" id="cd02509">
    <property type="entry name" value="GDP-M1P_Guanylyltransferase"/>
    <property type="match status" value="1"/>
</dbReference>
<dbReference type="InterPro" id="IPR049577">
    <property type="entry name" value="GMPP_N"/>
</dbReference>
<dbReference type="Pfam" id="PF22640">
    <property type="entry name" value="ManC_GMP_beta-helix"/>
    <property type="match status" value="1"/>
</dbReference>
<name>A0ABX0SH96_9ACTN</name>
<organism evidence="3 4">
    <name type="scientific">Brooklawnia cerclae</name>
    <dbReference type="NCBI Taxonomy" id="349934"/>
    <lineage>
        <taxon>Bacteria</taxon>
        <taxon>Bacillati</taxon>
        <taxon>Actinomycetota</taxon>
        <taxon>Actinomycetes</taxon>
        <taxon>Propionibacteriales</taxon>
        <taxon>Propionibacteriaceae</taxon>
        <taxon>Brooklawnia</taxon>
    </lineage>
</organism>
<comment type="caution">
    <text evidence="3">The sequence shown here is derived from an EMBL/GenBank/DDBJ whole genome shotgun (WGS) entry which is preliminary data.</text>
</comment>
<dbReference type="PANTHER" id="PTHR46390:SF1">
    <property type="entry name" value="MANNOSE-1-PHOSPHATE GUANYLYLTRANSFERASE"/>
    <property type="match status" value="1"/>
</dbReference>
<dbReference type="GO" id="GO:0004475">
    <property type="term" value="F:mannose-1-phosphate guanylyltransferase (GTP) activity"/>
    <property type="evidence" value="ECO:0007669"/>
    <property type="project" value="UniProtKB-EC"/>
</dbReference>
<dbReference type="InterPro" id="IPR029044">
    <property type="entry name" value="Nucleotide-diphossugar_trans"/>
</dbReference>
<evidence type="ECO:0000259" key="1">
    <source>
        <dbReference type="Pfam" id="PF00483"/>
    </source>
</evidence>
<evidence type="ECO:0000313" key="4">
    <source>
        <dbReference type="Proteomes" id="UP000749311"/>
    </source>
</evidence>
<dbReference type="Proteomes" id="UP000749311">
    <property type="component" value="Unassembled WGS sequence"/>
</dbReference>
<proteinExistence type="predicted"/>
<dbReference type="PANTHER" id="PTHR46390">
    <property type="entry name" value="MANNOSE-1-PHOSPHATE GUANYLYLTRANSFERASE"/>
    <property type="match status" value="1"/>
</dbReference>
<dbReference type="EC" id="2.7.7.13" evidence="3"/>
<keyword evidence="3" id="KW-0808">Transferase</keyword>
<feature type="domain" description="MannoseP isomerase/GMP-like beta-helix" evidence="2">
    <location>
        <begin position="303"/>
        <end position="348"/>
    </location>
</feature>
<sequence length="358" mass="38681">MRYVVIMAGGSGKRLWPLSRQGEPKQLLPLFEGRSLLQLAWDRVSRVVAPEQVLVCTGADYADVVRRQLPELAPENLLGEPEGRDSLNAAAWPAAVLAARDPDAVVAMVTADQLISPVEVFTEALTNGFRLAEDRPDVLVTFGVVPTSPHTGYGYLARGQDIAGYGRASAVDEFREKPDAATAQEYLASGRYWWNSGMFVWRARTFLDQLAVLLPGTYAKVLELAARPELLPEIYPTLLKISVDYAVMEPVSRGEGSARVAAIALDITWADVGSFASLWDVLDHDADCNARMGTTVVRESSGNLLVNATDDSVLAVLGLDDVVVVRTEFATLVAPLSASQQIKTLVEQVADEAGAELA</sequence>
<keyword evidence="3" id="KW-0548">Nucleotidyltransferase</keyword>
<evidence type="ECO:0000313" key="3">
    <source>
        <dbReference type="EMBL" id="NIH55976.1"/>
    </source>
</evidence>
<dbReference type="Pfam" id="PF00483">
    <property type="entry name" value="NTP_transferase"/>
    <property type="match status" value="1"/>
</dbReference>
<protein>
    <submittedName>
        <fullName evidence="3">Mannose-1-phosphate guanylyltransferase</fullName>
        <ecNumber evidence="3">2.7.7.13</ecNumber>
    </submittedName>
</protein>
<dbReference type="InterPro" id="IPR051161">
    <property type="entry name" value="Mannose-6P_isomerase_type2"/>
</dbReference>
<dbReference type="InterPro" id="IPR005835">
    <property type="entry name" value="NTP_transferase_dom"/>
</dbReference>
<evidence type="ECO:0000259" key="2">
    <source>
        <dbReference type="Pfam" id="PF22640"/>
    </source>
</evidence>
<reference evidence="3 4" key="1">
    <citation type="submission" date="2020-02" db="EMBL/GenBank/DDBJ databases">
        <title>Sequencing the genomes of 1000 actinobacteria strains.</title>
        <authorList>
            <person name="Klenk H.-P."/>
        </authorList>
    </citation>
    <scope>NUCLEOTIDE SEQUENCE [LARGE SCALE GENOMIC DNA]</scope>
    <source>
        <strain evidence="3 4">DSM 19609</strain>
    </source>
</reference>
<gene>
    <name evidence="3" type="ORF">FB473_000621</name>
</gene>
<dbReference type="SUPFAM" id="SSF159283">
    <property type="entry name" value="Guanosine diphospho-D-mannose pyrophosphorylase/mannose-6-phosphate isomerase linker domain"/>
    <property type="match status" value="1"/>
</dbReference>
<feature type="domain" description="Nucleotidyl transferase" evidence="1">
    <location>
        <begin position="4"/>
        <end position="285"/>
    </location>
</feature>